<dbReference type="Proteomes" id="UP000018733">
    <property type="component" value="Unassembled WGS sequence"/>
</dbReference>
<dbReference type="GO" id="GO:0016878">
    <property type="term" value="F:acid-thiol ligase activity"/>
    <property type="evidence" value="ECO:0007669"/>
    <property type="project" value="UniProtKB-ARBA"/>
</dbReference>
<dbReference type="PANTHER" id="PTHR43767:SF1">
    <property type="entry name" value="NONRIBOSOMAL PEPTIDE SYNTHASE PES1 (EUROFUNG)-RELATED"/>
    <property type="match status" value="1"/>
</dbReference>
<proteinExistence type="predicted"/>
<dbReference type="InterPro" id="IPR000873">
    <property type="entry name" value="AMP-dep_synth/lig_dom"/>
</dbReference>
<dbReference type="Pfam" id="PF00501">
    <property type="entry name" value="AMP-binding"/>
    <property type="match status" value="1"/>
</dbReference>
<accession>V8QW54</accession>
<organism evidence="4 5">
    <name type="scientific">Advenella kashmirensis W13003</name>
    <dbReference type="NCBI Taxonomy" id="1424334"/>
    <lineage>
        <taxon>Bacteria</taxon>
        <taxon>Pseudomonadati</taxon>
        <taxon>Pseudomonadota</taxon>
        <taxon>Betaproteobacteria</taxon>
        <taxon>Burkholderiales</taxon>
        <taxon>Alcaligenaceae</taxon>
    </lineage>
</organism>
<dbReference type="Pfam" id="PF22818">
    <property type="entry name" value="ApeI-like"/>
    <property type="match status" value="1"/>
</dbReference>
<evidence type="ECO:0000259" key="3">
    <source>
        <dbReference type="Pfam" id="PF22818"/>
    </source>
</evidence>
<sequence length="618" mass="68460">MSDSVQGVLLPFPRPDALVATRPALLRSQFEALINALVRQLQAQSCSRAGLWFEDAGLFSCALLGCWAAGVQPLLAPDLLDDTRNWVDTEAALWISDQEIPDPSLPVLRLDTLLLSSPPAVSQPDRQIRNADSVRPAASVFEDRGQDGLFLPLPADALAYLRTSGSTGTPGVIRKTFAQLHAEALTLIDHWSLHRLHATVIASVSHQHMYGLTFRIMVPLHAGLVMDRVQARYPETLAEQTQTHEQCIWITSPALLQRLPETLPWPALLPRLSRVVSAGGTLSEDIRGRLLQARWPLHEIYGSTETGVIATRHEQPYWTPFAGVVLETDQESQLAVRSPWAPEMQQTADLISHNSDGAGFFLLGRADRILKLEDKRISLARIEQAALAHPYVSDIHCAPSPLGGRLCAMVELSAAGIEAFRQHGRRRTIEAIASLLRTAVDPLAIPRHWRLLAALPRNAQSKVTRQQVEDCFTRPVRSPQWKRCNTDTNTSTQTDTAIGAEANTERGTTAGDADKHWVCELKARIPLELVYFSGHFPSFPLVPGVVQLGWALQQAGHYGLCRGDLQRIENLKFQQFLRPADTCTMTLKWDNAKHKLYFSVRTGETMTASGRVAFRVPV</sequence>
<evidence type="ECO:0000313" key="5">
    <source>
        <dbReference type="Proteomes" id="UP000018733"/>
    </source>
</evidence>
<feature type="domain" description="ApeI dehydratase-like" evidence="3">
    <location>
        <begin position="519"/>
        <end position="611"/>
    </location>
</feature>
<name>V8QW54_9BURK</name>
<dbReference type="STRING" id="1424334.W822_06065"/>
<dbReference type="Gene3D" id="3.30.300.30">
    <property type="match status" value="1"/>
</dbReference>
<evidence type="ECO:0000259" key="2">
    <source>
        <dbReference type="Pfam" id="PF00501"/>
    </source>
</evidence>
<gene>
    <name evidence="4" type="ORF">W822_06065</name>
</gene>
<keyword evidence="5" id="KW-1185">Reference proteome</keyword>
<dbReference type="InterPro" id="IPR045851">
    <property type="entry name" value="AMP-bd_C_sf"/>
</dbReference>
<dbReference type="SUPFAM" id="SSF56801">
    <property type="entry name" value="Acetyl-CoA synthetase-like"/>
    <property type="match status" value="1"/>
</dbReference>
<dbReference type="InterPro" id="IPR029069">
    <property type="entry name" value="HotDog_dom_sf"/>
</dbReference>
<protein>
    <submittedName>
        <fullName evidence="4">AMP-binding enzyme family protein</fullName>
    </submittedName>
</protein>
<dbReference type="SUPFAM" id="SSF54637">
    <property type="entry name" value="Thioesterase/thiol ester dehydrase-isomerase"/>
    <property type="match status" value="1"/>
</dbReference>
<comment type="caution">
    <text evidence="4">The sequence shown here is derived from an EMBL/GenBank/DDBJ whole genome shotgun (WGS) entry which is preliminary data.</text>
</comment>
<dbReference type="InterPro" id="IPR042099">
    <property type="entry name" value="ANL_N_sf"/>
</dbReference>
<feature type="compositionally biased region" description="Low complexity" evidence="1">
    <location>
        <begin position="486"/>
        <end position="496"/>
    </location>
</feature>
<feature type="region of interest" description="Disordered" evidence="1">
    <location>
        <begin position="482"/>
        <end position="509"/>
    </location>
</feature>
<reference evidence="4 5" key="1">
    <citation type="journal article" date="2014" name="Genome Announc.">
        <title>Draft Genome Sequence of Advenella kashmirensis Strain W13003, a Polycyclic Aromatic Hydrocarbon-Degrading Bacterium.</title>
        <authorList>
            <person name="Wang X."/>
            <person name="Jin D."/>
            <person name="Zhou L."/>
            <person name="Wu L."/>
            <person name="An W."/>
            <person name="Zhao L."/>
        </authorList>
    </citation>
    <scope>NUCLEOTIDE SEQUENCE [LARGE SCALE GENOMIC DNA]</scope>
    <source>
        <strain evidence="4 5">W13003</strain>
    </source>
</reference>
<evidence type="ECO:0000313" key="4">
    <source>
        <dbReference type="EMBL" id="ETF03563.1"/>
    </source>
</evidence>
<dbReference type="InterPro" id="IPR050237">
    <property type="entry name" value="ATP-dep_AMP-bd_enzyme"/>
</dbReference>
<feature type="domain" description="AMP-dependent synthetase/ligase" evidence="2">
    <location>
        <begin position="27"/>
        <end position="318"/>
    </location>
</feature>
<dbReference type="eggNOG" id="COG0764">
    <property type="taxonomic scope" value="Bacteria"/>
</dbReference>
<dbReference type="PANTHER" id="PTHR43767">
    <property type="entry name" value="LONG-CHAIN-FATTY-ACID--COA LIGASE"/>
    <property type="match status" value="1"/>
</dbReference>
<dbReference type="PATRIC" id="fig|1424334.3.peg.1211"/>
<evidence type="ECO:0000256" key="1">
    <source>
        <dbReference type="SAM" id="MobiDB-lite"/>
    </source>
</evidence>
<dbReference type="EMBL" id="AYXT01000008">
    <property type="protein sequence ID" value="ETF03563.1"/>
    <property type="molecule type" value="Genomic_DNA"/>
</dbReference>
<dbReference type="RefSeq" id="WP_024004207.1">
    <property type="nucleotide sequence ID" value="NZ_KI650979.1"/>
</dbReference>
<dbReference type="eggNOG" id="COG0318">
    <property type="taxonomic scope" value="Bacteria"/>
</dbReference>
<dbReference type="HOGENOM" id="CLU_026234_1_0_4"/>
<dbReference type="AlphaFoldDB" id="V8QW54"/>
<dbReference type="Gene3D" id="3.10.129.10">
    <property type="entry name" value="Hotdog Thioesterase"/>
    <property type="match status" value="1"/>
</dbReference>
<dbReference type="Gene3D" id="3.40.50.12780">
    <property type="entry name" value="N-terminal domain of ligase-like"/>
    <property type="match status" value="1"/>
</dbReference>
<dbReference type="InterPro" id="IPR054545">
    <property type="entry name" value="ApeI-like"/>
</dbReference>